<dbReference type="EMBL" id="KQ424691">
    <property type="protein sequence ID" value="KOF70585.1"/>
    <property type="molecule type" value="Genomic_DNA"/>
</dbReference>
<name>A0A0L8G1X7_OCTBM</name>
<reference evidence="1" key="1">
    <citation type="submission" date="2015-07" db="EMBL/GenBank/DDBJ databases">
        <title>MeaNS - Measles Nucleotide Surveillance Program.</title>
        <authorList>
            <person name="Tran T."/>
            <person name="Druce J."/>
        </authorList>
    </citation>
    <scope>NUCLEOTIDE SEQUENCE</scope>
    <source>
        <strain evidence="1">UCB-OBI-ISO-001</strain>
        <tissue evidence="1">Gonad</tissue>
    </source>
</reference>
<dbReference type="AlphaFoldDB" id="A0A0L8G1X7"/>
<accession>A0A0L8G1X7</accession>
<dbReference type="InterPro" id="IPR012337">
    <property type="entry name" value="RNaseH-like_sf"/>
</dbReference>
<evidence type="ECO:0000313" key="1">
    <source>
        <dbReference type="EMBL" id="KOF70585.1"/>
    </source>
</evidence>
<feature type="non-terminal residue" evidence="1">
    <location>
        <position position="129"/>
    </location>
</feature>
<sequence>MVKFGKEIRPDHQQCLTHCIHLSVIDILYQKNIENIAQPMRLIKKSEEIAITDDTNFDSREYKLILDCRTRWNSTFHMIERFLKLKSCIPNALRAVLSTDAVADEEWKSLDLLYEILHPAEIILKAICT</sequence>
<evidence type="ECO:0008006" key="2">
    <source>
        <dbReference type="Google" id="ProtNLM"/>
    </source>
</evidence>
<protein>
    <recommendedName>
        <fullName evidence="2">HAT C-terminal dimerisation domain-containing protein</fullName>
    </recommendedName>
</protein>
<gene>
    <name evidence="1" type="ORF">OCBIM_22002557mg</name>
</gene>
<proteinExistence type="predicted"/>
<organism evidence="1">
    <name type="scientific">Octopus bimaculoides</name>
    <name type="common">California two-spotted octopus</name>
    <dbReference type="NCBI Taxonomy" id="37653"/>
    <lineage>
        <taxon>Eukaryota</taxon>
        <taxon>Metazoa</taxon>
        <taxon>Spiralia</taxon>
        <taxon>Lophotrochozoa</taxon>
        <taxon>Mollusca</taxon>
        <taxon>Cephalopoda</taxon>
        <taxon>Coleoidea</taxon>
        <taxon>Octopodiformes</taxon>
        <taxon>Octopoda</taxon>
        <taxon>Incirrata</taxon>
        <taxon>Octopodidae</taxon>
        <taxon>Octopus</taxon>
    </lineage>
</organism>
<dbReference type="SUPFAM" id="SSF53098">
    <property type="entry name" value="Ribonuclease H-like"/>
    <property type="match status" value="1"/>
</dbReference>